<dbReference type="PANTHER" id="PTHR13379">
    <property type="entry name" value="UNCHARACTERIZED DUF1308"/>
    <property type="match status" value="1"/>
</dbReference>
<evidence type="ECO:0000313" key="2">
    <source>
        <dbReference type="EMBL" id="CED82861.1"/>
    </source>
</evidence>
<proteinExistence type="predicted"/>
<organism evidence="2">
    <name type="scientific">Phaffia rhodozyma</name>
    <name type="common">Yeast</name>
    <name type="synonym">Xanthophyllomyces dendrorhous</name>
    <dbReference type="NCBI Taxonomy" id="264483"/>
    <lineage>
        <taxon>Eukaryota</taxon>
        <taxon>Fungi</taxon>
        <taxon>Dikarya</taxon>
        <taxon>Basidiomycota</taxon>
        <taxon>Agaricomycotina</taxon>
        <taxon>Tremellomycetes</taxon>
        <taxon>Cystofilobasidiales</taxon>
        <taxon>Mrakiaceae</taxon>
        <taxon>Phaffia</taxon>
    </lineage>
</organism>
<dbReference type="PANTHER" id="PTHR13379:SF0">
    <property type="entry name" value="UPF0415 PROTEIN C7ORF25"/>
    <property type="match status" value="1"/>
</dbReference>
<accession>A0A0F7SNB8</accession>
<name>A0A0F7SNB8_PHARH</name>
<dbReference type="AlphaFoldDB" id="A0A0F7SNB8"/>
<sequence>MDQSEAVFASLRNYRDQLAEITPLLASFRLPPPPIIDENAPGDSPIQSLYIPGLKKLRASVKKEIDWLDRVFEAPRSSNLPSSNAPHLLALYRTLVSAPYPVVGVNQSFLSSEATVFNKPGSLKKKTKIDTKVHVLADGGKLWIKVLAIVNSRLLFELVEQDSYDNSDSSFSDDSDSSVLSKDANPDHLRTSLHKTARFMLRAANLLSPPPRIELQLPRLQPGGPGDDGRVLRTVHEIRSMGISVVHGTPPSTPSSSVLEKAPVPLAHYSISHPPPLRLLLPTLDLNLDLSLLLALVSAICHLPLPTDGGTEGVFKPLVRQYFKNGSIKKPEEMTKAMLGGSSNARALTIQLESELQAPIVSELVRFLSTALEASVGPLGSSFDNLAPTLRALLDPSVSSMKPSASLTPHTLDSLLVGVQREMTTVTTNRSSLRSLWSLLDDPSLGTGTRVEESSIETAKATGGSIVGQEEGTDRGEHRLTGRAVAWVLEPRSLAESMKAESDLLNDATDSSDRLFINVNKTV</sequence>
<protein>
    <submittedName>
        <fullName evidence="2">Uncharacterized protein</fullName>
    </submittedName>
</protein>
<feature type="region of interest" description="Disordered" evidence="1">
    <location>
        <begin position="164"/>
        <end position="186"/>
    </location>
</feature>
<evidence type="ECO:0000256" key="1">
    <source>
        <dbReference type="SAM" id="MobiDB-lite"/>
    </source>
</evidence>
<feature type="region of interest" description="Disordered" evidence="1">
    <location>
        <begin position="448"/>
        <end position="475"/>
    </location>
</feature>
<reference evidence="2" key="1">
    <citation type="submission" date="2014-08" db="EMBL/GenBank/DDBJ databases">
        <authorList>
            <person name="Sharma Rahul"/>
            <person name="Thines Marco"/>
        </authorList>
    </citation>
    <scope>NUCLEOTIDE SEQUENCE</scope>
</reference>
<dbReference type="EMBL" id="LN483142">
    <property type="protein sequence ID" value="CED82861.1"/>
    <property type="molecule type" value="Genomic_DNA"/>
</dbReference>
<feature type="compositionally biased region" description="Acidic residues" evidence="1">
    <location>
        <begin position="164"/>
        <end position="176"/>
    </location>
</feature>